<organism evidence="8 9">
    <name type="scientific">Bacillus thuringiensis</name>
    <dbReference type="NCBI Taxonomy" id="1428"/>
    <lineage>
        <taxon>Bacteria</taxon>
        <taxon>Bacillati</taxon>
        <taxon>Bacillota</taxon>
        <taxon>Bacilli</taxon>
        <taxon>Bacillales</taxon>
        <taxon>Bacillaceae</taxon>
        <taxon>Bacillus</taxon>
        <taxon>Bacillus cereus group</taxon>
    </lineage>
</organism>
<dbReference type="EMBL" id="MSTN01000001">
    <property type="protein sequence ID" value="OPD54897.1"/>
    <property type="molecule type" value="Genomic_DNA"/>
</dbReference>
<evidence type="ECO:0000259" key="7">
    <source>
        <dbReference type="Pfam" id="PF01432"/>
    </source>
</evidence>
<dbReference type="SUPFAM" id="SSF55486">
    <property type="entry name" value="Metalloproteases ('zincins'), catalytic domain"/>
    <property type="match status" value="1"/>
</dbReference>
<dbReference type="PANTHER" id="PTHR11804:SF48">
    <property type="entry name" value="PUTATIVE-RELATED"/>
    <property type="match status" value="1"/>
</dbReference>
<comment type="caution">
    <text evidence="8">The sequence shown here is derived from an EMBL/GenBank/DDBJ whole genome shotgun (WGS) entry which is preliminary data.</text>
</comment>
<evidence type="ECO:0000256" key="5">
    <source>
        <dbReference type="ARBA" id="ARBA00023049"/>
    </source>
</evidence>
<evidence type="ECO:0000256" key="2">
    <source>
        <dbReference type="ARBA" id="ARBA00022723"/>
    </source>
</evidence>
<reference evidence="8 9" key="1">
    <citation type="submission" date="2017-01" db="EMBL/GenBank/DDBJ databases">
        <title>Draft Genome Sequence of Bacillus thuringiensis DNG9.</title>
        <authorList>
            <person name="Rosana A.R."/>
            <person name="Daas M.S."/>
            <person name="Acedo J.Z."/>
            <person name="Case R.J."/>
            <person name="Vederas J.C."/>
            <person name="Nateche F."/>
            <person name="Kebbouche-Gana S."/>
        </authorList>
    </citation>
    <scope>NUCLEOTIDE SEQUENCE [LARGE SCALE GENOMIC DNA]</scope>
    <source>
        <strain evidence="8 9">DNG9</strain>
    </source>
</reference>
<dbReference type="GO" id="GO:0006508">
    <property type="term" value="P:proteolysis"/>
    <property type="evidence" value="ECO:0007669"/>
    <property type="project" value="UniProtKB-KW"/>
</dbReference>
<dbReference type="Gene3D" id="1.10.1370.30">
    <property type="match status" value="1"/>
</dbReference>
<gene>
    <name evidence="8" type="ORF">BVF97_00410</name>
</gene>
<evidence type="ECO:0000256" key="3">
    <source>
        <dbReference type="ARBA" id="ARBA00022801"/>
    </source>
</evidence>
<dbReference type="InterPro" id="IPR045090">
    <property type="entry name" value="Pept_M3A_M3B"/>
</dbReference>
<dbReference type="GO" id="GO:0008237">
    <property type="term" value="F:metallopeptidase activity"/>
    <property type="evidence" value="ECO:0007669"/>
    <property type="project" value="UniProtKB-KW"/>
</dbReference>
<keyword evidence="3 6" id="KW-0378">Hydrolase</keyword>
<evidence type="ECO:0000313" key="8">
    <source>
        <dbReference type="EMBL" id="OPD54897.1"/>
    </source>
</evidence>
<feature type="domain" description="Peptidase M3A/M3B catalytic" evidence="7">
    <location>
        <begin position="163"/>
        <end position="549"/>
    </location>
</feature>
<dbReference type="RefSeq" id="WP_078993210.1">
    <property type="nucleotide sequence ID" value="NZ_MSTN01000001.1"/>
</dbReference>
<dbReference type="GO" id="GO:0046872">
    <property type="term" value="F:metal ion binding"/>
    <property type="evidence" value="ECO:0007669"/>
    <property type="project" value="UniProtKB-UniRule"/>
</dbReference>
<evidence type="ECO:0000313" key="9">
    <source>
        <dbReference type="Proteomes" id="UP000190187"/>
    </source>
</evidence>
<name>A0ABD6RDY6_BACTU</name>
<dbReference type="AlphaFoldDB" id="A0ABD6RDY6"/>
<dbReference type="NCBIfam" id="TIGR02289">
    <property type="entry name" value="M3_not_pepF"/>
    <property type="match status" value="1"/>
</dbReference>
<comment type="cofactor">
    <cofactor evidence="6">
        <name>Zn(2+)</name>
        <dbReference type="ChEBI" id="CHEBI:29105"/>
    </cofactor>
    <text evidence="6">Binds 1 zinc ion.</text>
</comment>
<dbReference type="Proteomes" id="UP000190187">
    <property type="component" value="Unassembled WGS sequence"/>
</dbReference>
<keyword evidence="1 6" id="KW-0645">Protease</keyword>
<accession>A0ABD6RDY6</accession>
<comment type="similarity">
    <text evidence="6">Belongs to the peptidase M3 family.</text>
</comment>
<dbReference type="PANTHER" id="PTHR11804">
    <property type="entry name" value="PROTEASE M3 THIMET OLIGOPEPTIDASE-RELATED"/>
    <property type="match status" value="1"/>
</dbReference>
<dbReference type="InterPro" id="IPR001567">
    <property type="entry name" value="Pept_M3A_M3B_dom"/>
</dbReference>
<keyword evidence="4 6" id="KW-0862">Zinc</keyword>
<dbReference type="CDD" id="cd09606">
    <property type="entry name" value="M3B_PepF"/>
    <property type="match status" value="1"/>
</dbReference>
<evidence type="ECO:0000256" key="1">
    <source>
        <dbReference type="ARBA" id="ARBA00022670"/>
    </source>
</evidence>
<protein>
    <submittedName>
        <fullName evidence="8">Oligoendopeptidase F</fullName>
    </submittedName>
</protein>
<sequence length="563" mass="66607">MQRVNTIDISNVLQLEKTLSTLLNKMISSKLDLENWLKEQSKVIWDIEEQLRSHYIAFQCNTDDEEIKDTFEHDQQFVKPLLKRYQNLLDNKYLESPFRMELDSNVYGLLDTKIKNAQKLFCEENIELEIKEDKLITEYFEITGGLSGIWDGEEKTITELQSYLQDSNRDTRKKAKTIISEQFLSVEKKLQNILNQLIEIRHQKAKNIQLENYRDYMFKKYERFDYSAKDCYELAESIRKYVVPLKDKILLEKKDKLQIDTLRPWDVSAVTPDQKVLKPIANENDLIEKSTHIFNKLDVEFSALLNRMYKHNCLDLTSRKGKAAGGFCEYLPASQLSYIFMNLNYTQNDIVTFIHEMGHSIHNELIKPLKLRQYIEIPAETAELASMTMELFSLNYWDTFYTDKKDLKQAKINFFKDVISYLPIMLIVDQFQHWLYENPSHTSEERNEKYLQLQKHYQSSVIHIDGYENWIATSWLPVLHIFEVPFYYIEYAIAQLGALQMYKQYKEDPKQALENYKKALSLGSSQSIKEVYDAAGIRFDFSGETIKELMLFVEKELELLEQL</sequence>
<evidence type="ECO:0000256" key="4">
    <source>
        <dbReference type="ARBA" id="ARBA00022833"/>
    </source>
</evidence>
<dbReference type="InterPro" id="IPR011976">
    <property type="entry name" value="Pept_M3B_oligopep-rel"/>
</dbReference>
<evidence type="ECO:0000256" key="6">
    <source>
        <dbReference type="RuleBase" id="RU003435"/>
    </source>
</evidence>
<keyword evidence="2 6" id="KW-0479">Metal-binding</keyword>
<keyword evidence="5 6" id="KW-0482">Metalloprotease</keyword>
<dbReference type="Pfam" id="PF01432">
    <property type="entry name" value="Peptidase_M3"/>
    <property type="match status" value="1"/>
</dbReference>
<proteinExistence type="inferred from homology"/>